<dbReference type="EMBL" id="JBHSOF010000139">
    <property type="protein sequence ID" value="MFC5668528.1"/>
    <property type="molecule type" value="Genomic_DNA"/>
</dbReference>
<dbReference type="Proteomes" id="UP001595975">
    <property type="component" value="Unassembled WGS sequence"/>
</dbReference>
<dbReference type="SUPFAM" id="SSF140990">
    <property type="entry name" value="FtsH protease domain-like"/>
    <property type="match status" value="1"/>
</dbReference>
<dbReference type="InterPro" id="IPR037219">
    <property type="entry name" value="Peptidase_M41-like"/>
</dbReference>
<evidence type="ECO:0000313" key="1">
    <source>
        <dbReference type="EMBL" id="MFC5668528.1"/>
    </source>
</evidence>
<dbReference type="RefSeq" id="WP_380230158.1">
    <property type="nucleotide sequence ID" value="NZ_JBHSOF010000139.1"/>
</dbReference>
<accession>A0ABW0XFI3</accession>
<gene>
    <name evidence="1" type="ORF">ACFP3U_36935</name>
</gene>
<reference evidence="2" key="1">
    <citation type="journal article" date="2019" name="Int. J. Syst. Evol. Microbiol.">
        <title>The Global Catalogue of Microorganisms (GCM) 10K type strain sequencing project: providing services to taxonomists for standard genome sequencing and annotation.</title>
        <authorList>
            <consortium name="The Broad Institute Genomics Platform"/>
            <consortium name="The Broad Institute Genome Sequencing Center for Infectious Disease"/>
            <person name="Wu L."/>
            <person name="Ma J."/>
        </authorList>
    </citation>
    <scope>NUCLEOTIDE SEQUENCE [LARGE SCALE GENOMIC DNA]</scope>
    <source>
        <strain evidence="2">CGMCC 4.1437</strain>
    </source>
</reference>
<evidence type="ECO:0000313" key="2">
    <source>
        <dbReference type="Proteomes" id="UP001595975"/>
    </source>
</evidence>
<keyword evidence="2" id="KW-1185">Reference proteome</keyword>
<name>A0ABW0XFI3_9ACTN</name>
<organism evidence="1 2">
    <name type="scientific">Kitasatospora misakiensis</name>
    <dbReference type="NCBI Taxonomy" id="67330"/>
    <lineage>
        <taxon>Bacteria</taxon>
        <taxon>Bacillati</taxon>
        <taxon>Actinomycetota</taxon>
        <taxon>Actinomycetes</taxon>
        <taxon>Kitasatosporales</taxon>
        <taxon>Streptomycetaceae</taxon>
        <taxon>Kitasatospora</taxon>
    </lineage>
</organism>
<evidence type="ECO:0008006" key="3">
    <source>
        <dbReference type="Google" id="ProtNLM"/>
    </source>
</evidence>
<protein>
    <recommendedName>
        <fullName evidence="3">Peptidase M41 domain-containing protein</fullName>
    </recommendedName>
</protein>
<proteinExistence type="predicted"/>
<comment type="caution">
    <text evidence="1">The sequence shown here is derived from an EMBL/GenBank/DDBJ whole genome shotgun (WGS) entry which is preliminary data.</text>
</comment>
<sequence>MNETVRSAWYWNRDFGLYTRQPAPRLDRPTTACRVLDLPDALLREAVATHEAGHAVLALHLGARLTCVSVADDLGRGPGAPGPVGRVDYEPNPAEPVRGILLASAAGERAQDRWLRQADLWTEDRAWVVEILAAQDRAVIERTVRLAHPDGPTYGVGDDPAVDLAALHDYVDVWLRDLWDQVMVLAAALNRCGTLTGAQAAAAIGLTVNDGTSASGVAA</sequence>